<dbReference type="InterPro" id="IPR036615">
    <property type="entry name" value="Mur_ligase_C_dom_sf"/>
</dbReference>
<dbReference type="EMBL" id="FAOZ01000028">
    <property type="protein sequence ID" value="CUU59451.1"/>
    <property type="molecule type" value="Genomic_DNA"/>
</dbReference>
<dbReference type="GO" id="GO:0009252">
    <property type="term" value="P:peptidoglycan biosynthetic process"/>
    <property type="evidence" value="ECO:0007669"/>
    <property type="project" value="UniProtKB-UniRule"/>
</dbReference>
<dbReference type="InterPro" id="IPR013221">
    <property type="entry name" value="Mur_ligase_cen"/>
</dbReference>
<feature type="compositionally biased region" description="Basic and acidic residues" evidence="8">
    <location>
        <begin position="16"/>
        <end position="30"/>
    </location>
</feature>
<dbReference type="HAMAP" id="MF_00639">
    <property type="entry name" value="MurD"/>
    <property type="match status" value="1"/>
</dbReference>
<comment type="catalytic activity">
    <reaction evidence="7">
        <text>UDP-N-acetyl-alpha-D-muramoyl-L-alanine + D-glutamate + ATP = UDP-N-acetyl-alpha-D-muramoyl-L-alanyl-D-glutamate + ADP + phosphate + H(+)</text>
        <dbReference type="Rhea" id="RHEA:16429"/>
        <dbReference type="ChEBI" id="CHEBI:15378"/>
        <dbReference type="ChEBI" id="CHEBI:29986"/>
        <dbReference type="ChEBI" id="CHEBI:30616"/>
        <dbReference type="ChEBI" id="CHEBI:43474"/>
        <dbReference type="ChEBI" id="CHEBI:83898"/>
        <dbReference type="ChEBI" id="CHEBI:83900"/>
        <dbReference type="ChEBI" id="CHEBI:456216"/>
        <dbReference type="EC" id="6.3.2.9"/>
    </reaction>
</comment>
<keyword evidence="7" id="KW-0132">Cell division</keyword>
<feature type="binding site" evidence="7">
    <location>
        <begin position="187"/>
        <end position="193"/>
    </location>
    <ligand>
        <name>ATP</name>
        <dbReference type="ChEBI" id="CHEBI:30616"/>
    </ligand>
</feature>
<dbReference type="Gene3D" id="3.90.190.20">
    <property type="entry name" value="Mur ligase, C-terminal domain"/>
    <property type="match status" value="1"/>
</dbReference>
<dbReference type="SUPFAM" id="SSF53623">
    <property type="entry name" value="MurD-like peptide ligases, catalytic domain"/>
    <property type="match status" value="1"/>
</dbReference>
<dbReference type="PANTHER" id="PTHR43692:SF1">
    <property type="entry name" value="UDP-N-ACETYLMURAMOYLALANINE--D-GLUTAMATE LIGASE"/>
    <property type="match status" value="1"/>
</dbReference>
<name>A0A0S4QUP2_9ACTN</name>
<evidence type="ECO:0000256" key="1">
    <source>
        <dbReference type="ARBA" id="ARBA00004496"/>
    </source>
</evidence>
<feature type="compositionally biased region" description="Low complexity" evidence="8">
    <location>
        <begin position="48"/>
        <end position="60"/>
    </location>
</feature>
<keyword evidence="7" id="KW-0573">Peptidoglycan synthesis</keyword>
<proteinExistence type="inferred from homology"/>
<dbReference type="Gene3D" id="3.40.50.720">
    <property type="entry name" value="NAD(P)-binding Rossmann-like Domain"/>
    <property type="match status" value="1"/>
</dbReference>
<dbReference type="EC" id="6.3.2.9" evidence="7"/>
<keyword evidence="4 7" id="KW-0436">Ligase</keyword>
<dbReference type="AlphaFoldDB" id="A0A0S4QUP2"/>
<dbReference type="UniPathway" id="UPA00219"/>
<keyword evidence="7" id="KW-0961">Cell wall biogenesis/degradation</keyword>
<dbReference type="InterPro" id="IPR004101">
    <property type="entry name" value="Mur_ligase_C"/>
</dbReference>
<dbReference type="GO" id="GO:0051301">
    <property type="term" value="P:cell division"/>
    <property type="evidence" value="ECO:0007669"/>
    <property type="project" value="UniProtKB-KW"/>
</dbReference>
<organism evidence="11 12">
    <name type="scientific">Parafrankia irregularis</name>
    <dbReference type="NCBI Taxonomy" id="795642"/>
    <lineage>
        <taxon>Bacteria</taxon>
        <taxon>Bacillati</taxon>
        <taxon>Actinomycetota</taxon>
        <taxon>Actinomycetes</taxon>
        <taxon>Frankiales</taxon>
        <taxon>Frankiaceae</taxon>
        <taxon>Parafrankia</taxon>
    </lineage>
</organism>
<evidence type="ECO:0000256" key="5">
    <source>
        <dbReference type="ARBA" id="ARBA00022741"/>
    </source>
</evidence>
<evidence type="ECO:0000256" key="2">
    <source>
        <dbReference type="ARBA" id="ARBA00004752"/>
    </source>
</evidence>
<protein>
    <recommendedName>
        <fullName evidence="7">UDP-N-acetylmuramoylalanine--D-glutamate ligase</fullName>
        <ecNumber evidence="7">6.3.2.9</ecNumber>
    </recommendedName>
    <alternativeName>
        <fullName evidence="7">D-glutamic acid-adding enzyme</fullName>
    </alternativeName>
    <alternativeName>
        <fullName evidence="7">UDP-N-acetylmuramoyl-L-alanyl-D-glutamate synthetase</fullName>
    </alternativeName>
</protein>
<evidence type="ECO:0000259" key="10">
    <source>
        <dbReference type="Pfam" id="PF08245"/>
    </source>
</evidence>
<comment type="pathway">
    <text evidence="2 7">Cell wall biogenesis; peptidoglycan biosynthesis.</text>
</comment>
<dbReference type="GO" id="GO:0005737">
    <property type="term" value="C:cytoplasm"/>
    <property type="evidence" value="ECO:0007669"/>
    <property type="project" value="UniProtKB-SubCell"/>
</dbReference>
<keyword evidence="7" id="KW-0133">Cell shape</keyword>
<evidence type="ECO:0000256" key="4">
    <source>
        <dbReference type="ARBA" id="ARBA00022598"/>
    </source>
</evidence>
<evidence type="ECO:0000256" key="7">
    <source>
        <dbReference type="HAMAP-Rule" id="MF_00639"/>
    </source>
</evidence>
<dbReference type="Pfam" id="PF08245">
    <property type="entry name" value="Mur_ligase_M"/>
    <property type="match status" value="1"/>
</dbReference>
<comment type="subcellular location">
    <subcellularLocation>
        <location evidence="1 7">Cytoplasm</location>
    </subcellularLocation>
</comment>
<keyword evidence="5 7" id="KW-0547">Nucleotide-binding</keyword>
<evidence type="ECO:0000256" key="8">
    <source>
        <dbReference type="SAM" id="MobiDB-lite"/>
    </source>
</evidence>
<comment type="function">
    <text evidence="7">Cell wall formation. Catalyzes the addition of glutamate to the nucleotide precursor UDP-N-acetylmuramoyl-L-alanine (UMA).</text>
</comment>
<comment type="similarity">
    <text evidence="7">Belongs to the MurCDEF family.</text>
</comment>
<evidence type="ECO:0000313" key="11">
    <source>
        <dbReference type="EMBL" id="CUU59451.1"/>
    </source>
</evidence>
<dbReference type="SUPFAM" id="SSF53244">
    <property type="entry name" value="MurD-like peptide ligases, peptide-binding domain"/>
    <property type="match status" value="1"/>
</dbReference>
<dbReference type="InterPro" id="IPR036565">
    <property type="entry name" value="Mur-like_cat_sf"/>
</dbReference>
<evidence type="ECO:0000259" key="9">
    <source>
        <dbReference type="Pfam" id="PF02875"/>
    </source>
</evidence>
<dbReference type="Proteomes" id="UP000198802">
    <property type="component" value="Unassembled WGS sequence"/>
</dbReference>
<feature type="domain" description="Mur ligase central" evidence="10">
    <location>
        <begin position="185"/>
        <end position="313"/>
    </location>
</feature>
<evidence type="ECO:0000256" key="6">
    <source>
        <dbReference type="ARBA" id="ARBA00022840"/>
    </source>
</evidence>
<feature type="region of interest" description="Disordered" evidence="8">
    <location>
        <begin position="1"/>
        <end position="62"/>
    </location>
</feature>
<dbReference type="GO" id="GO:0008764">
    <property type="term" value="F:UDP-N-acetylmuramoylalanine-D-glutamate ligase activity"/>
    <property type="evidence" value="ECO:0007669"/>
    <property type="project" value="UniProtKB-UniRule"/>
</dbReference>
<keyword evidence="6 7" id="KW-0067">ATP-binding</keyword>
<keyword evidence="7" id="KW-0131">Cell cycle</keyword>
<dbReference type="Gene3D" id="3.40.1190.10">
    <property type="entry name" value="Mur-like, catalytic domain"/>
    <property type="match status" value="1"/>
</dbReference>
<dbReference type="SUPFAM" id="SSF51984">
    <property type="entry name" value="MurCD N-terminal domain"/>
    <property type="match status" value="1"/>
</dbReference>
<dbReference type="Pfam" id="PF21799">
    <property type="entry name" value="MurD-like_N"/>
    <property type="match status" value="1"/>
</dbReference>
<keyword evidence="12" id="KW-1185">Reference proteome</keyword>
<dbReference type="GO" id="GO:0071555">
    <property type="term" value="P:cell wall organization"/>
    <property type="evidence" value="ECO:0007669"/>
    <property type="project" value="UniProtKB-KW"/>
</dbReference>
<dbReference type="InterPro" id="IPR005762">
    <property type="entry name" value="MurD"/>
</dbReference>
<dbReference type="GO" id="GO:0008360">
    <property type="term" value="P:regulation of cell shape"/>
    <property type="evidence" value="ECO:0007669"/>
    <property type="project" value="UniProtKB-KW"/>
</dbReference>
<feature type="domain" description="Mur ligase C-terminal" evidence="9">
    <location>
        <begin position="430"/>
        <end position="542"/>
    </location>
</feature>
<dbReference type="PANTHER" id="PTHR43692">
    <property type="entry name" value="UDP-N-ACETYLMURAMOYLALANINE--D-GLUTAMATE LIGASE"/>
    <property type="match status" value="1"/>
</dbReference>
<gene>
    <name evidence="7" type="primary">murD</name>
    <name evidence="11" type="ORF">Ga0074812_12821</name>
</gene>
<keyword evidence="3 7" id="KW-0963">Cytoplasm</keyword>
<reference evidence="12" key="1">
    <citation type="submission" date="2015-11" db="EMBL/GenBank/DDBJ databases">
        <authorList>
            <person name="Varghese N."/>
        </authorList>
    </citation>
    <scope>NUCLEOTIDE SEQUENCE [LARGE SCALE GENOMIC DNA]</scope>
    <source>
        <strain evidence="12">DSM 45899</strain>
    </source>
</reference>
<accession>A0A0S4QUP2</accession>
<evidence type="ECO:0000313" key="12">
    <source>
        <dbReference type="Proteomes" id="UP000198802"/>
    </source>
</evidence>
<dbReference type="Pfam" id="PF02875">
    <property type="entry name" value="Mur_ligase_C"/>
    <property type="match status" value="1"/>
</dbReference>
<sequence length="568" mass="57430">MSGTVGIPGLQLQTGEDVKMSRSGSRRDGEADIDSGGVAGARNDPDFTPGTTTTGPTMTGQARTERTEILDASELVGKPVLVVGVGLSGVAAAEALAARGARVTAVDAADGPGQHTAAHRLRQHGVEVRLGGLPAGHGAATLVVTSPGVPPTTPLLRAAAAAGVPVWGEVELAWRWRGLSRWLAITGTNGKTTTTEMLGAMLLAGGRRATTAGNIGTPLVTAVDARPPYDVLAVELSSFQLHYTQTVAPRAAAVLNVAPDHLDWHGGAAGHAAAKARIWAAPQTVAVGNADDPASLELLARAPGRRITFGLDPNGSPRPDLTVVGGYLVDRAFSGGRLIAVADLGAAGHSPGRGSGASGRVAAGRGASVDQAVRAEPGGLAASPLPTVGADLGPHNIANALAAAALARADGVDPAAIGAALAMFRPGAHRNATVGLLRGVRYVDDSKATNPHAAASSLRAYPSVVWIAGGLNKGLEFDDLVVTARPTLRAVVLMGRCADEIAAALARHAPDVPVERAGGMDDAVEAAMKLAAPGDTVLLAPAVASMDMFRDYAERGDLFTAAVRAREG</sequence>
<dbReference type="GO" id="GO:0005524">
    <property type="term" value="F:ATP binding"/>
    <property type="evidence" value="ECO:0007669"/>
    <property type="project" value="UniProtKB-UniRule"/>
</dbReference>
<evidence type="ECO:0000256" key="3">
    <source>
        <dbReference type="ARBA" id="ARBA00022490"/>
    </source>
</evidence>